<name>A0A5P5ZGS8_9LACO</name>
<organism evidence="1 2">
    <name type="scientific">Lactobacillus acetotolerans</name>
    <dbReference type="NCBI Taxonomy" id="1600"/>
    <lineage>
        <taxon>Bacteria</taxon>
        <taxon>Bacillati</taxon>
        <taxon>Bacillota</taxon>
        <taxon>Bacilli</taxon>
        <taxon>Lactobacillales</taxon>
        <taxon>Lactobacillaceae</taxon>
        <taxon>Lactobacillus</taxon>
    </lineage>
</organism>
<reference evidence="1 2" key="1">
    <citation type="submission" date="2019-09" db="EMBL/GenBank/DDBJ databases">
        <title>Genome sequencing of Lactobacillus acetotolerans.</title>
        <authorList>
            <person name="Kim K."/>
        </authorList>
    </citation>
    <scope>NUCLEOTIDE SEQUENCE [LARGE SCALE GENOMIC DNA]</scope>
    <source>
        <strain evidence="1 2">LA749</strain>
    </source>
</reference>
<accession>A0A5P5ZGS8</accession>
<dbReference type="Proteomes" id="UP000325393">
    <property type="component" value="Chromosome"/>
</dbReference>
<dbReference type="AlphaFoldDB" id="A0A5P5ZGS8"/>
<evidence type="ECO:0000313" key="2">
    <source>
        <dbReference type="Proteomes" id="UP000325393"/>
    </source>
</evidence>
<protein>
    <submittedName>
        <fullName evidence="1">Uncharacterized protein</fullName>
    </submittedName>
</protein>
<dbReference type="GeneID" id="78211390"/>
<gene>
    <name evidence="1" type="ORF">LA749_00180</name>
</gene>
<proteinExistence type="predicted"/>
<dbReference type="EMBL" id="CP044496">
    <property type="protein sequence ID" value="QFG50540.1"/>
    <property type="molecule type" value="Genomic_DNA"/>
</dbReference>
<dbReference type="RefSeq" id="WP_056970766.1">
    <property type="nucleotide sequence ID" value="NZ_CP044496.1"/>
</dbReference>
<evidence type="ECO:0000313" key="1">
    <source>
        <dbReference type="EMBL" id="QFG50540.1"/>
    </source>
</evidence>
<sequence>MVNIVVEKHFANNKNALNEIVNELQTNGIVFEGECDGLDSMFLKQYISDVFDFLSKKSNRKIWGTYVTPYFVIYDEKKFNNKSAEEMCNKVYEWYDTQQAYLKNQSYIDLMKKDGSLY</sequence>